<protein>
    <submittedName>
        <fullName evidence="1">Uncharacterized protein</fullName>
    </submittedName>
</protein>
<sequence length="82" mass="9028">MPIDDREFGEFVGSTNKSLQNIETSLQRGNEKFDQFDKRLRAVETHNPNGWRGAIRPGAIGVGGAGALHFAWEIFRAMVPGG</sequence>
<reference evidence="1" key="1">
    <citation type="journal article" date="2015" name="Nature">
        <title>Complex archaea that bridge the gap between prokaryotes and eukaryotes.</title>
        <authorList>
            <person name="Spang A."/>
            <person name="Saw J.H."/>
            <person name="Jorgensen S.L."/>
            <person name="Zaremba-Niedzwiedzka K."/>
            <person name="Martijn J."/>
            <person name="Lind A.E."/>
            <person name="van Eijk R."/>
            <person name="Schleper C."/>
            <person name="Guy L."/>
            <person name="Ettema T.J."/>
        </authorList>
    </citation>
    <scope>NUCLEOTIDE SEQUENCE</scope>
</reference>
<accession>A0A0F9F8M9</accession>
<comment type="caution">
    <text evidence="1">The sequence shown here is derived from an EMBL/GenBank/DDBJ whole genome shotgun (WGS) entry which is preliminary data.</text>
</comment>
<dbReference type="AlphaFoldDB" id="A0A0F9F8M9"/>
<proteinExistence type="predicted"/>
<organism evidence="1">
    <name type="scientific">marine sediment metagenome</name>
    <dbReference type="NCBI Taxonomy" id="412755"/>
    <lineage>
        <taxon>unclassified sequences</taxon>
        <taxon>metagenomes</taxon>
        <taxon>ecological metagenomes</taxon>
    </lineage>
</organism>
<dbReference type="EMBL" id="LAZR01033657">
    <property type="protein sequence ID" value="KKL47457.1"/>
    <property type="molecule type" value="Genomic_DNA"/>
</dbReference>
<gene>
    <name evidence="1" type="ORF">LCGC14_2335360</name>
</gene>
<evidence type="ECO:0000313" key="1">
    <source>
        <dbReference type="EMBL" id="KKL47457.1"/>
    </source>
</evidence>
<name>A0A0F9F8M9_9ZZZZ</name>